<dbReference type="SMART" id="SM00014">
    <property type="entry name" value="acidPPc"/>
    <property type="match status" value="1"/>
</dbReference>
<feature type="domain" description="Phosphatidic acid phosphatase type 2/haloperoxidase" evidence="2">
    <location>
        <begin position="81"/>
        <end position="181"/>
    </location>
</feature>
<organism evidence="3 4">
    <name type="scientific">Staphylococcus casei</name>
    <dbReference type="NCBI Taxonomy" id="201828"/>
    <lineage>
        <taxon>Bacteria</taxon>
        <taxon>Bacillati</taxon>
        <taxon>Bacillota</taxon>
        <taxon>Bacilli</taxon>
        <taxon>Bacillales</taxon>
        <taxon>Staphylococcaceae</taxon>
        <taxon>Staphylococcus</taxon>
    </lineage>
</organism>
<feature type="transmembrane region" description="Helical" evidence="1">
    <location>
        <begin position="52"/>
        <end position="74"/>
    </location>
</feature>
<sequence>MQNYLKMITASVCFLILFICIHLSLTESIDTLVYQTLRDVITSQGIKIYLDVISSVFSPLNCLIMILFILAVLFFYNKFKFWWYGLWCFSVFLIGTFLKNVIQRPRPSVDIDGFSFPSMHVLSVCLLVSLILLLKRNKVLYIFGFVLIISIMVSRIYLQAHYFTDTIGSLLVMGTMIQAIRLSRQSDLRFYKTDSIAK</sequence>
<dbReference type="EMBL" id="CP133006">
    <property type="protein sequence ID" value="WZG10495.1"/>
    <property type="molecule type" value="Genomic_DNA"/>
</dbReference>
<dbReference type="Proteomes" id="UP001468345">
    <property type="component" value="Chromosome"/>
</dbReference>
<proteinExistence type="predicted"/>
<evidence type="ECO:0000313" key="4">
    <source>
        <dbReference type="Proteomes" id="UP001468345"/>
    </source>
</evidence>
<dbReference type="Gene3D" id="1.20.144.10">
    <property type="entry name" value="Phosphatidic acid phosphatase type 2/haloperoxidase"/>
    <property type="match status" value="2"/>
</dbReference>
<evidence type="ECO:0000256" key="1">
    <source>
        <dbReference type="SAM" id="Phobius"/>
    </source>
</evidence>
<name>A0ABZ2WE73_9STAP</name>
<feature type="transmembrane region" description="Helical" evidence="1">
    <location>
        <begin position="139"/>
        <end position="157"/>
    </location>
</feature>
<feature type="transmembrane region" description="Helical" evidence="1">
    <location>
        <begin position="114"/>
        <end position="134"/>
    </location>
</feature>
<dbReference type="PANTHER" id="PTHR14969">
    <property type="entry name" value="SPHINGOSINE-1-PHOSPHATE PHOSPHOHYDROLASE"/>
    <property type="match status" value="1"/>
</dbReference>
<keyword evidence="1" id="KW-0472">Membrane</keyword>
<dbReference type="InterPro" id="IPR036938">
    <property type="entry name" value="PAP2/HPO_sf"/>
</dbReference>
<dbReference type="SUPFAM" id="SSF48317">
    <property type="entry name" value="Acid phosphatase/Vanadium-dependent haloperoxidase"/>
    <property type="match status" value="1"/>
</dbReference>
<dbReference type="InterPro" id="IPR000326">
    <property type="entry name" value="PAP2/HPO"/>
</dbReference>
<gene>
    <name evidence="3" type="ORF">SHJJP9002_002516</name>
</gene>
<evidence type="ECO:0000313" key="3">
    <source>
        <dbReference type="EMBL" id="WZG10495.1"/>
    </source>
</evidence>
<protein>
    <submittedName>
        <fullName evidence="3">Phosphatase PAP2 family protein</fullName>
    </submittedName>
</protein>
<dbReference type="Pfam" id="PF01569">
    <property type="entry name" value="PAP2"/>
    <property type="match status" value="1"/>
</dbReference>
<keyword evidence="1" id="KW-0812">Transmembrane</keyword>
<dbReference type="PANTHER" id="PTHR14969:SF13">
    <property type="entry name" value="AT30094P"/>
    <property type="match status" value="1"/>
</dbReference>
<keyword evidence="1" id="KW-1133">Transmembrane helix</keyword>
<evidence type="ECO:0000259" key="2">
    <source>
        <dbReference type="SMART" id="SM00014"/>
    </source>
</evidence>
<reference evidence="3 4" key="1">
    <citation type="journal article" date="2024" name="ISME J.">
        <title>Staphylococcus epidermidis bacteriocin A37 kills natural competitors with a unique mechanism of action.</title>
        <authorList>
            <person name="Puls J.S."/>
            <person name="Winnerling B."/>
            <person name="Power J.J."/>
            <person name="Kruger A.M."/>
            <person name="Brajtenbach D."/>
            <person name="Johnson M."/>
            <person name="Bilici K."/>
            <person name="Camus L."/>
            <person name="Fliesswasser T."/>
            <person name="Schneider T."/>
            <person name="Sahl H.G."/>
            <person name="Ghosal D."/>
            <person name="Kubitscheck U."/>
            <person name="Heilbronner S."/>
            <person name="Grein F."/>
        </authorList>
    </citation>
    <scope>NUCLEOTIDE SEQUENCE [LARGE SCALE GENOMIC DNA]</scope>
    <source>
        <strain evidence="3 4">SCK7</strain>
    </source>
</reference>
<keyword evidence="4" id="KW-1185">Reference proteome</keyword>
<accession>A0ABZ2WE73</accession>
<dbReference type="RefSeq" id="WP_241966264.1">
    <property type="nucleotide sequence ID" value="NZ_CP125718.1"/>
</dbReference>
<feature type="transmembrane region" description="Helical" evidence="1">
    <location>
        <begin position="81"/>
        <end position="102"/>
    </location>
</feature>
<feature type="transmembrane region" description="Helical" evidence="1">
    <location>
        <begin position="163"/>
        <end position="182"/>
    </location>
</feature>